<dbReference type="PANTHER" id="PTHR24148">
    <property type="entry name" value="ANKYRIN REPEAT DOMAIN-CONTAINING PROTEIN 39 HOMOLOG-RELATED"/>
    <property type="match status" value="1"/>
</dbReference>
<dbReference type="InterPro" id="IPR010730">
    <property type="entry name" value="HET"/>
</dbReference>
<evidence type="ECO:0000313" key="3">
    <source>
        <dbReference type="Proteomes" id="UP000660729"/>
    </source>
</evidence>
<dbReference type="Proteomes" id="UP000660729">
    <property type="component" value="Unassembled WGS sequence"/>
</dbReference>
<protein>
    <recommendedName>
        <fullName evidence="1">Heterokaryon incompatibility domain-containing protein</fullName>
    </recommendedName>
</protein>
<dbReference type="Pfam" id="PF06985">
    <property type="entry name" value="HET"/>
    <property type="match status" value="1"/>
</dbReference>
<dbReference type="AlphaFoldDB" id="A0A8H6R5M7"/>
<dbReference type="InterPro" id="IPR052895">
    <property type="entry name" value="HetReg/Transcr_Mod"/>
</dbReference>
<comment type="caution">
    <text evidence="2">The sequence shown here is derived from an EMBL/GenBank/DDBJ whole genome shotgun (WGS) entry which is preliminary data.</text>
</comment>
<name>A0A8H6R5M7_9PEZI</name>
<accession>A0A8H6R5M7</accession>
<evidence type="ECO:0000313" key="2">
    <source>
        <dbReference type="EMBL" id="KAF7185700.1"/>
    </source>
</evidence>
<gene>
    <name evidence="2" type="ORF">HII31_12931</name>
</gene>
<feature type="domain" description="Heterokaryon incompatibility" evidence="1">
    <location>
        <begin position="58"/>
        <end position="188"/>
    </location>
</feature>
<keyword evidence="3" id="KW-1185">Reference proteome</keyword>
<evidence type="ECO:0000259" key="1">
    <source>
        <dbReference type="Pfam" id="PF06985"/>
    </source>
</evidence>
<dbReference type="EMBL" id="JABCIY010000310">
    <property type="protein sequence ID" value="KAF7185700.1"/>
    <property type="molecule type" value="Genomic_DNA"/>
</dbReference>
<organism evidence="2 3">
    <name type="scientific">Pseudocercospora fuligena</name>
    <dbReference type="NCBI Taxonomy" id="685502"/>
    <lineage>
        <taxon>Eukaryota</taxon>
        <taxon>Fungi</taxon>
        <taxon>Dikarya</taxon>
        <taxon>Ascomycota</taxon>
        <taxon>Pezizomycotina</taxon>
        <taxon>Dothideomycetes</taxon>
        <taxon>Dothideomycetidae</taxon>
        <taxon>Mycosphaerellales</taxon>
        <taxon>Mycosphaerellaceae</taxon>
        <taxon>Pseudocercospora</taxon>
    </lineage>
</organism>
<reference evidence="2" key="1">
    <citation type="submission" date="2020-04" db="EMBL/GenBank/DDBJ databases">
        <title>Draft genome resource of the tomato pathogen Pseudocercospora fuligena.</title>
        <authorList>
            <person name="Zaccaron A."/>
        </authorList>
    </citation>
    <scope>NUCLEOTIDE SEQUENCE</scope>
    <source>
        <strain evidence="2">PF001</strain>
    </source>
</reference>
<dbReference type="PANTHER" id="PTHR24148:SF73">
    <property type="entry name" value="HET DOMAIN PROTEIN (AFU_ORTHOLOGUE AFUA_8G01020)"/>
    <property type="match status" value="1"/>
</dbReference>
<dbReference type="OrthoDB" id="194358at2759"/>
<sequence length="712" mass="80708">MARGQDDLEHQPPLEDAERQIRLLQIAPARQKQSIRDDNEELRCKLTVHDLDAVIGLYVAISYTWGAQDCNNRTINVNGVPVKVRHNCWYALMQMRHHDVSELYWIDCLCIDQNAHFEKRLQVSRMSDIYANAAMVAACIGAGGPRERYFRDDHRHIFNNVFAQALRRGLFQWLSNLDYFNRLWTVQECELARTLFIFCGNQRMDVAVLHYDLAHYLNALTTERPGSPRLDQRRRIESLIGNRHHKAYKGWSLADLVNCYASRRCHDPRDKVYGLLALTTSKVRERMPISYDATLMEVLLSYTRLHDHFNPRYHRSSFSHVSYLQRILASTRRLAFEFWLASDDFKRDHAIFLSKQLDVITKAAVNASSQGSTNVSHSRLSFSLFGRQDVSLHRRYDCDPTHSRAFAVRSESDYPYYIVIDFDPNALTTGLPGSITHHNLTLALQNSFGSKALLTETLRQIFGSIGVSSTPARVSSGVGLIDTSSSTSCAPFVSPQRLLLISQHHSYQDSTILEVPAETTDTDVLLECTGSSVAPELAPLYLIGRPQGYARCEILGRAFLLSGKIPSLPFAEPVTDVTTFVEADDLLLLAAAPQNLELLTTLLIGRYMPPASRADCNQQRTSPSERLHVAEQIETSESKSTLAHSRRKVQQSSLYRPRWSGDIARHIRLRHGVGSEIARKRRIGAEMLGFRSERICLAGGHEPKLKDWTAFG</sequence>
<proteinExistence type="predicted"/>